<feature type="transmembrane region" description="Helical" evidence="2">
    <location>
        <begin position="32"/>
        <end position="55"/>
    </location>
</feature>
<reference evidence="4" key="1">
    <citation type="journal article" date="2019" name="Int. J. Syst. Evol. Microbiol.">
        <title>The Global Catalogue of Microorganisms (GCM) 10K type strain sequencing project: providing services to taxonomists for standard genome sequencing and annotation.</title>
        <authorList>
            <consortium name="The Broad Institute Genomics Platform"/>
            <consortium name="The Broad Institute Genome Sequencing Center for Infectious Disease"/>
            <person name="Wu L."/>
            <person name="Ma J."/>
        </authorList>
    </citation>
    <scope>NUCLEOTIDE SEQUENCE [LARGE SCALE GENOMIC DNA]</scope>
    <source>
        <strain evidence="4">JCM 18077</strain>
    </source>
</reference>
<feature type="transmembrane region" description="Helical" evidence="2">
    <location>
        <begin position="7"/>
        <end position="26"/>
    </location>
</feature>
<feature type="region of interest" description="Disordered" evidence="1">
    <location>
        <begin position="51"/>
        <end position="70"/>
    </location>
</feature>
<keyword evidence="2" id="KW-0812">Transmembrane</keyword>
<name>A0ABP8ZKQ8_9ACTN</name>
<evidence type="ECO:0000313" key="4">
    <source>
        <dbReference type="Proteomes" id="UP001500822"/>
    </source>
</evidence>
<accession>A0ABP8ZKQ8</accession>
<evidence type="ECO:0000256" key="1">
    <source>
        <dbReference type="SAM" id="MobiDB-lite"/>
    </source>
</evidence>
<evidence type="ECO:0000313" key="3">
    <source>
        <dbReference type="EMBL" id="GAA4758809.1"/>
    </source>
</evidence>
<dbReference type="RefSeq" id="WP_345314435.1">
    <property type="nucleotide sequence ID" value="NZ_BAABIE010000026.1"/>
</dbReference>
<comment type="caution">
    <text evidence="3">The sequence shown here is derived from an EMBL/GenBank/DDBJ whole genome shotgun (WGS) entry which is preliminary data.</text>
</comment>
<proteinExistence type="predicted"/>
<keyword evidence="2" id="KW-1133">Transmembrane helix</keyword>
<keyword evidence="2" id="KW-0472">Membrane</keyword>
<dbReference type="Proteomes" id="UP001500822">
    <property type="component" value="Unassembled WGS sequence"/>
</dbReference>
<gene>
    <name evidence="3" type="ORF">GCM10023217_34130</name>
</gene>
<organism evidence="3 4">
    <name type="scientific">Gordonia alkaliphila</name>
    <dbReference type="NCBI Taxonomy" id="1053547"/>
    <lineage>
        <taxon>Bacteria</taxon>
        <taxon>Bacillati</taxon>
        <taxon>Actinomycetota</taxon>
        <taxon>Actinomycetes</taxon>
        <taxon>Mycobacteriales</taxon>
        <taxon>Gordoniaceae</taxon>
        <taxon>Gordonia</taxon>
    </lineage>
</organism>
<dbReference type="EMBL" id="BAABIE010000026">
    <property type="protein sequence ID" value="GAA4758809.1"/>
    <property type="molecule type" value="Genomic_DNA"/>
</dbReference>
<sequence length="70" mass="7160">MSAAQRKWLYGIATAVVAIAVAYGLIAQDQAALWLALAAAILSGGGNLVAGGHVSPDDDGGKWRRGRRVG</sequence>
<keyword evidence="4" id="KW-1185">Reference proteome</keyword>
<protein>
    <submittedName>
        <fullName evidence="3">Uncharacterized protein</fullName>
    </submittedName>
</protein>
<evidence type="ECO:0000256" key="2">
    <source>
        <dbReference type="SAM" id="Phobius"/>
    </source>
</evidence>